<sequence>MRTVGVLDSDDRARASAVSWLGSHAPDLQVTIAASSWGEMLTDERFPPSAVVLCPRAGDRVDIAYKARVCRILDIDVVVLSDAPQQEIRSGHRSVGATFVSTAEAAAGVLGAGS</sequence>
<proteinExistence type="predicted"/>
<evidence type="ECO:0000313" key="2">
    <source>
        <dbReference type="Proteomes" id="UP000266915"/>
    </source>
</evidence>
<reference evidence="1 2" key="1">
    <citation type="submission" date="2018-11" db="EMBL/GenBank/DDBJ databases">
        <title>Sequencing the genomes of 1000 actinobacteria strains.</title>
        <authorList>
            <person name="Klenk H.-P."/>
        </authorList>
    </citation>
    <scope>NUCLEOTIDE SEQUENCE [LARGE SCALE GENOMIC DNA]</scope>
    <source>
        <strain evidence="1 2">DSM 14012</strain>
    </source>
</reference>
<name>A0A3N2BYL9_9MICO</name>
<dbReference type="Proteomes" id="UP000266915">
    <property type="component" value="Unassembled WGS sequence"/>
</dbReference>
<evidence type="ECO:0008006" key="3">
    <source>
        <dbReference type="Google" id="ProtNLM"/>
    </source>
</evidence>
<organism evidence="1 2">
    <name type="scientific">Plantibacter flavus</name>
    <dbReference type="NCBI Taxonomy" id="150123"/>
    <lineage>
        <taxon>Bacteria</taxon>
        <taxon>Bacillati</taxon>
        <taxon>Actinomycetota</taxon>
        <taxon>Actinomycetes</taxon>
        <taxon>Micrococcales</taxon>
        <taxon>Microbacteriaceae</taxon>
        <taxon>Plantibacter</taxon>
    </lineage>
</organism>
<accession>A0A3N2BYL9</accession>
<keyword evidence="2" id="KW-1185">Reference proteome</keyword>
<evidence type="ECO:0000313" key="1">
    <source>
        <dbReference type="EMBL" id="ROR80312.1"/>
    </source>
</evidence>
<comment type="caution">
    <text evidence="1">The sequence shown here is derived from an EMBL/GenBank/DDBJ whole genome shotgun (WGS) entry which is preliminary data.</text>
</comment>
<gene>
    <name evidence="1" type="ORF">EDD42_0350</name>
</gene>
<dbReference type="EMBL" id="RKHL01000001">
    <property type="protein sequence ID" value="ROR80312.1"/>
    <property type="molecule type" value="Genomic_DNA"/>
</dbReference>
<dbReference type="AlphaFoldDB" id="A0A3N2BYL9"/>
<protein>
    <recommendedName>
        <fullName evidence="3">Response regulatory domain-containing protein</fullName>
    </recommendedName>
</protein>
<dbReference type="RefSeq" id="WP_085512145.1">
    <property type="nucleotide sequence ID" value="NZ_FXAP01000003.1"/>
</dbReference>